<evidence type="ECO:0000256" key="1">
    <source>
        <dbReference type="ARBA" id="ARBA00006718"/>
    </source>
</evidence>
<dbReference type="EMBL" id="HG675751">
    <property type="protein sequence ID" value="CDJ43098.1"/>
    <property type="molecule type" value="Genomic_DNA"/>
</dbReference>
<dbReference type="AlphaFoldDB" id="U6L1M9"/>
<dbReference type="PANTHER" id="PTHR43011:SF1">
    <property type="entry name" value="IRON-SULFUR CLUSTER ASSEMBLY 2 HOMOLOG, MITOCHONDRIAL"/>
    <property type="match status" value="1"/>
</dbReference>
<proteinExistence type="inferred from homology"/>
<dbReference type="PANTHER" id="PTHR43011">
    <property type="entry name" value="IRON-SULFUR CLUSTER ASSEMBLY 2 HOMOLOG, MITOCHONDRIAL"/>
    <property type="match status" value="1"/>
</dbReference>
<dbReference type="GO" id="GO:0051537">
    <property type="term" value="F:2 iron, 2 sulfur cluster binding"/>
    <property type="evidence" value="ECO:0007669"/>
    <property type="project" value="TreeGrafter"/>
</dbReference>
<dbReference type="SUPFAM" id="SSF89360">
    <property type="entry name" value="HesB-like domain"/>
    <property type="match status" value="1"/>
</dbReference>
<keyword evidence="3" id="KW-1185">Reference proteome</keyword>
<dbReference type="OrthoDB" id="348292at2759"/>
<dbReference type="GO" id="GO:0005506">
    <property type="term" value="F:iron ion binding"/>
    <property type="evidence" value="ECO:0007669"/>
    <property type="project" value="TreeGrafter"/>
</dbReference>
<dbReference type="VEuPathDB" id="ToxoDB:ETH_00018275"/>
<sequence>MAAAVAGAARAASVVGRHSATAAVPTSVGCCPITATAAETRVLRDIRRSYASSSGEAAVGISVNTTCCGMLQQQHRLCRVAYNSGNGKSISTYLRTFKTVSPAAAVERPRPTEASFVGEDSNVAAGAAAAAATNADASATTSSVLDDQEKLLLRCTDKPNYKIYASPSVISRLQYIKQRRKGSVAPAAAGERTPPAETPAASDCLGLRVAVSGGGCSGYKYSFAVVSLEEAERDGDLIFRLSPEVACEEKTSLEDGTISSTSSASNDWFVCFHPSALRLVESGSFVAFESSLGGSSFVLKKNKKASTTCSCGHSFGIDIPF</sequence>
<dbReference type="GO" id="GO:0051539">
    <property type="term" value="F:4 iron, 4 sulfur cluster binding"/>
    <property type="evidence" value="ECO:0007669"/>
    <property type="project" value="TreeGrafter"/>
</dbReference>
<dbReference type="RefSeq" id="XP_013233848.1">
    <property type="nucleotide sequence ID" value="XM_013378394.1"/>
</dbReference>
<dbReference type="VEuPathDB" id="ToxoDB:ETH2_1472900"/>
<reference evidence="2" key="2">
    <citation type="submission" date="2013-10" db="EMBL/GenBank/DDBJ databases">
        <authorList>
            <person name="Aslett M."/>
        </authorList>
    </citation>
    <scope>NUCLEOTIDE SEQUENCE [LARGE SCALE GENOMIC DNA]</scope>
    <source>
        <strain evidence="2">Houghton</strain>
    </source>
</reference>
<dbReference type="GO" id="GO:0005739">
    <property type="term" value="C:mitochondrion"/>
    <property type="evidence" value="ECO:0007669"/>
    <property type="project" value="TreeGrafter"/>
</dbReference>
<reference evidence="2" key="1">
    <citation type="submission" date="2013-10" db="EMBL/GenBank/DDBJ databases">
        <title>Genomic analysis of the causative agents of coccidiosis in chickens.</title>
        <authorList>
            <person name="Reid A.J."/>
            <person name="Blake D."/>
            <person name="Billington K."/>
            <person name="Browne H."/>
            <person name="Dunn M."/>
            <person name="Hung S."/>
            <person name="Kawahara F."/>
            <person name="Miranda-Saavedra D."/>
            <person name="Mourier T."/>
            <person name="Nagra H."/>
            <person name="Otto T.D."/>
            <person name="Rawlings N."/>
            <person name="Sanchez A."/>
            <person name="Sanders M."/>
            <person name="Subramaniam C."/>
            <person name="Tay Y."/>
            <person name="Dear P."/>
            <person name="Doerig C."/>
            <person name="Gruber A."/>
            <person name="Parkinson J."/>
            <person name="Shirley M."/>
            <person name="Wan K.L."/>
            <person name="Berriman M."/>
            <person name="Tomley F."/>
            <person name="Pain A."/>
        </authorList>
    </citation>
    <scope>NUCLEOTIDE SEQUENCE [LARGE SCALE GENOMIC DNA]</scope>
    <source>
        <strain evidence="2">Houghton</strain>
    </source>
</reference>
<accession>U6L1M9</accession>
<dbReference type="Gene3D" id="2.60.300.12">
    <property type="entry name" value="HesB-like domain"/>
    <property type="match status" value="1"/>
</dbReference>
<evidence type="ECO:0000313" key="2">
    <source>
        <dbReference type="EMBL" id="CDJ43098.1"/>
    </source>
</evidence>
<protein>
    <submittedName>
        <fullName evidence="2">Iron-sulfur cluster assembly accessory domain containing protein, putative</fullName>
    </submittedName>
</protein>
<gene>
    <name evidence="2" type="ORF">ETH_00018275</name>
</gene>
<dbReference type="Proteomes" id="UP000030747">
    <property type="component" value="Unassembled WGS sequence"/>
</dbReference>
<dbReference type="GeneID" id="25252789"/>
<name>U6L1M9_EIMTE</name>
<evidence type="ECO:0000313" key="3">
    <source>
        <dbReference type="Proteomes" id="UP000030747"/>
    </source>
</evidence>
<comment type="similarity">
    <text evidence="1">Belongs to the HesB/IscA family.</text>
</comment>
<dbReference type="InterPro" id="IPR035903">
    <property type="entry name" value="HesB-like_dom_sf"/>
</dbReference>
<dbReference type="GO" id="GO:0016226">
    <property type="term" value="P:iron-sulfur cluster assembly"/>
    <property type="evidence" value="ECO:0007669"/>
    <property type="project" value="TreeGrafter"/>
</dbReference>
<organism evidence="2 3">
    <name type="scientific">Eimeria tenella</name>
    <name type="common">Coccidian parasite</name>
    <dbReference type="NCBI Taxonomy" id="5802"/>
    <lineage>
        <taxon>Eukaryota</taxon>
        <taxon>Sar</taxon>
        <taxon>Alveolata</taxon>
        <taxon>Apicomplexa</taxon>
        <taxon>Conoidasida</taxon>
        <taxon>Coccidia</taxon>
        <taxon>Eucoccidiorida</taxon>
        <taxon>Eimeriorina</taxon>
        <taxon>Eimeriidae</taxon>
        <taxon>Eimeria</taxon>
    </lineage>
</organism>